<name>A0A2C5X3J3_9PEZI</name>
<protein>
    <submittedName>
        <fullName evidence="1">Uncharacterized protein</fullName>
    </submittedName>
</protein>
<dbReference type="AlphaFoldDB" id="A0A2C5X3J3"/>
<organism evidence="1 2">
    <name type="scientific">Ceratocystis fimbriata CBS 114723</name>
    <dbReference type="NCBI Taxonomy" id="1035309"/>
    <lineage>
        <taxon>Eukaryota</taxon>
        <taxon>Fungi</taxon>
        <taxon>Dikarya</taxon>
        <taxon>Ascomycota</taxon>
        <taxon>Pezizomycotina</taxon>
        <taxon>Sordariomycetes</taxon>
        <taxon>Hypocreomycetidae</taxon>
        <taxon>Microascales</taxon>
        <taxon>Ceratocystidaceae</taxon>
        <taxon>Ceratocystis</taxon>
    </lineage>
</organism>
<gene>
    <name evidence="1" type="ORF">CFIMG_000595RAa</name>
</gene>
<comment type="caution">
    <text evidence="1">The sequence shown here is derived from an EMBL/GenBank/DDBJ whole genome shotgun (WGS) entry which is preliminary data.</text>
</comment>
<sequence length="65" mass="7377">MPSPTMPLDPSIDRLRRSLLFGGSCLYIDSRMTSLLQWEVHPCFVAPALVVTSCAFQVHQRREKS</sequence>
<accession>A0A2C5X3J3</accession>
<evidence type="ECO:0000313" key="1">
    <source>
        <dbReference type="EMBL" id="PHH54378.1"/>
    </source>
</evidence>
<reference evidence="1 2" key="1">
    <citation type="journal article" date="2013" name="Fungal Biol.">
        <title>Analysis of microsatellite markers in the genome of the plant pathogen Ceratocystis fimbriata.</title>
        <authorList>
            <person name="Simpson M.C."/>
            <person name="Wilken P.M."/>
            <person name="Coetzee M.P."/>
            <person name="Wingfield M.J."/>
            <person name="Wingfield B.D."/>
        </authorList>
    </citation>
    <scope>NUCLEOTIDE SEQUENCE [LARGE SCALE GENOMIC DNA]</scope>
    <source>
        <strain evidence="1 2">CBS 114723</strain>
    </source>
</reference>
<reference evidence="1 2" key="2">
    <citation type="journal article" date="2013" name="IMA Fungus">
        <title>IMA Genome-F 1: Ceratocystis fimbriata: Draft nuclear genome sequence for the plant pathogen, Ceratocystis fimbriata.</title>
        <authorList>
            <person name="Wilken P.M."/>
            <person name="Steenkamp E.T."/>
            <person name="Wingfield M.J."/>
            <person name="de Beer Z.W."/>
            <person name="Wingfield B.D."/>
        </authorList>
    </citation>
    <scope>NUCLEOTIDE SEQUENCE [LARGE SCALE GENOMIC DNA]</scope>
    <source>
        <strain evidence="1 2">CBS 114723</strain>
    </source>
</reference>
<proteinExistence type="predicted"/>
<dbReference type="EMBL" id="APWK03000028">
    <property type="protein sequence ID" value="PHH54378.1"/>
    <property type="molecule type" value="Genomic_DNA"/>
</dbReference>
<evidence type="ECO:0000313" key="2">
    <source>
        <dbReference type="Proteomes" id="UP000222788"/>
    </source>
</evidence>
<keyword evidence="2" id="KW-1185">Reference proteome</keyword>
<dbReference type="Proteomes" id="UP000222788">
    <property type="component" value="Unassembled WGS sequence"/>
</dbReference>